<name>A0AAU8PGC3_TREPG</name>
<sequence>MNFQVSSRLQKGARGVKGLFSRAWCFFLVCRRMSWLHRDGCVCYLSFLPTV</sequence>
<evidence type="ECO:0000313" key="1">
    <source>
        <dbReference type="EMBL" id="AEZ59477.1"/>
    </source>
</evidence>
<organism evidence="1 2">
    <name type="scientific">Treponema pallidum subsp. pertenue (strain Gauthier)</name>
    <dbReference type="NCBI Taxonomy" id="491080"/>
    <lineage>
        <taxon>Bacteria</taxon>
        <taxon>Pseudomonadati</taxon>
        <taxon>Spirochaetota</taxon>
        <taxon>Spirochaetia</taxon>
        <taxon>Spirochaetales</taxon>
        <taxon>Treponemataceae</taxon>
        <taxon>Treponema</taxon>
    </lineage>
</organism>
<dbReference type="EMBL" id="CP002376">
    <property type="protein sequence ID" value="AEZ59477.1"/>
    <property type="molecule type" value="Genomic_DNA"/>
</dbReference>
<dbReference type="AlphaFoldDB" id="A0AAU8PGC3"/>
<proteinExistence type="predicted"/>
<gene>
    <name evidence="1" type="ordered locus">TPEGAU_0217a</name>
</gene>
<evidence type="ECO:0000313" key="2">
    <source>
        <dbReference type="Proteomes" id="UP000008192"/>
    </source>
</evidence>
<reference evidence="2" key="1">
    <citation type="journal article" date="2012" name="PLoS Negl. Trop. Dis.">
        <title>Whole genome sequences of three Treponema pallidum ssp. pertenue strains: yaws and syphilis treponemes differ in less than 0.2% of the genome sequence.</title>
        <authorList>
            <person name="Cejkova D."/>
            <person name="Zobanikova M."/>
            <person name="Chen L."/>
            <person name="Pospisilova P."/>
            <person name="Strouhal M."/>
            <person name="Qin X."/>
            <person name="Mikalova L."/>
            <person name="Norris S.J."/>
            <person name="Muzny D.M."/>
            <person name="Gibbs R.A."/>
            <person name="Fulton L.L."/>
            <person name="Sodergren E."/>
            <person name="Weinstock G.M."/>
            <person name="Smajs D."/>
        </authorList>
    </citation>
    <scope>NUCLEOTIDE SEQUENCE [LARGE SCALE GENOMIC DNA]</scope>
    <source>
        <strain evidence="2">Gauthier</strain>
    </source>
</reference>
<protein>
    <submittedName>
        <fullName evidence="1">Uncharacterized protein</fullName>
    </submittedName>
</protein>
<dbReference type="Proteomes" id="UP000008192">
    <property type="component" value="Chromosome"/>
</dbReference>
<dbReference type="KEGG" id="tpg:TPEGAU_0217a"/>
<accession>A0AAU8PGC3</accession>